<dbReference type="InterPro" id="IPR006671">
    <property type="entry name" value="Cyclin_N"/>
</dbReference>
<dbReference type="SMART" id="SM00385">
    <property type="entry name" value="CYCLIN"/>
    <property type="match status" value="1"/>
</dbReference>
<feature type="compositionally biased region" description="Basic and acidic residues" evidence="8">
    <location>
        <begin position="415"/>
        <end position="434"/>
    </location>
</feature>
<dbReference type="Pfam" id="PF00134">
    <property type="entry name" value="Cyclin_N"/>
    <property type="match status" value="1"/>
</dbReference>
<keyword evidence="5 7" id="KW-0195">Cyclin</keyword>
<dbReference type="STRING" id="1450538.A0A2V5GX12"/>
<dbReference type="FunFam" id="1.10.472.10:FF:000095">
    <property type="entry name" value="Cyclin Ccl1, putative (AFU_orthologue AFUA_5G07030)"/>
    <property type="match status" value="1"/>
</dbReference>
<proteinExistence type="inferred from homology"/>
<dbReference type="InterPro" id="IPR043198">
    <property type="entry name" value="Cyclin/Ssn8"/>
</dbReference>
<evidence type="ECO:0000313" key="11">
    <source>
        <dbReference type="Proteomes" id="UP000249829"/>
    </source>
</evidence>
<dbReference type="PANTHER" id="PTHR10026">
    <property type="entry name" value="CYCLIN"/>
    <property type="match status" value="1"/>
</dbReference>
<evidence type="ECO:0000256" key="8">
    <source>
        <dbReference type="SAM" id="MobiDB-lite"/>
    </source>
</evidence>
<reference evidence="10 11" key="1">
    <citation type="submission" date="2018-02" db="EMBL/GenBank/DDBJ databases">
        <title>The genomes of Aspergillus section Nigri reveals drivers in fungal speciation.</title>
        <authorList>
            <consortium name="DOE Joint Genome Institute"/>
            <person name="Vesth T.C."/>
            <person name="Nybo J."/>
            <person name="Theobald S."/>
            <person name="Brandl J."/>
            <person name="Frisvad J.C."/>
            <person name="Nielsen K.F."/>
            <person name="Lyhne E.K."/>
            <person name="Kogle M.E."/>
            <person name="Kuo A."/>
            <person name="Riley R."/>
            <person name="Clum A."/>
            <person name="Nolan M."/>
            <person name="Lipzen A."/>
            <person name="Salamov A."/>
            <person name="Henrissat B."/>
            <person name="Wiebenga A."/>
            <person name="De vries R.P."/>
            <person name="Grigoriev I.V."/>
            <person name="Mortensen U.H."/>
            <person name="Andersen M.R."/>
            <person name="Baker S.E."/>
        </authorList>
    </citation>
    <scope>NUCLEOTIDE SEQUENCE [LARGE SCALE GENOMIC DNA]</scope>
    <source>
        <strain evidence="10 11">CBS 115571</strain>
    </source>
</reference>
<gene>
    <name evidence="10" type="ORF">BO99DRAFT_367127</name>
</gene>
<dbReference type="InterPro" id="IPR031658">
    <property type="entry name" value="Cyclin_C_2"/>
</dbReference>
<dbReference type="EMBL" id="KZ825177">
    <property type="protein sequence ID" value="PYI15915.1"/>
    <property type="molecule type" value="Genomic_DNA"/>
</dbReference>
<dbReference type="AlphaFoldDB" id="A0A2V5GX12"/>
<evidence type="ECO:0000256" key="3">
    <source>
        <dbReference type="ARBA" id="ARBA00014912"/>
    </source>
</evidence>
<dbReference type="CDD" id="cd20525">
    <property type="entry name" value="CYCLIN_CCNH_rpt2"/>
    <property type="match status" value="1"/>
</dbReference>
<dbReference type="GO" id="GO:0006357">
    <property type="term" value="P:regulation of transcription by RNA polymerase II"/>
    <property type="evidence" value="ECO:0007669"/>
    <property type="project" value="InterPro"/>
</dbReference>
<organism evidence="10 11">
    <name type="scientific">Aspergillus violaceofuscus (strain CBS 115571)</name>
    <dbReference type="NCBI Taxonomy" id="1450538"/>
    <lineage>
        <taxon>Eukaryota</taxon>
        <taxon>Fungi</taxon>
        <taxon>Dikarya</taxon>
        <taxon>Ascomycota</taxon>
        <taxon>Pezizomycotina</taxon>
        <taxon>Eurotiomycetes</taxon>
        <taxon>Eurotiomycetidae</taxon>
        <taxon>Eurotiales</taxon>
        <taxon>Aspergillaceae</taxon>
        <taxon>Aspergillus</taxon>
    </lineage>
</organism>
<dbReference type="CDD" id="cd20524">
    <property type="entry name" value="CYCLIN_CCNH_rpt1"/>
    <property type="match status" value="1"/>
</dbReference>
<dbReference type="OMA" id="KSIMACA"/>
<evidence type="ECO:0000256" key="2">
    <source>
        <dbReference type="ARBA" id="ARBA00011612"/>
    </source>
</evidence>
<dbReference type="SUPFAM" id="SSF47954">
    <property type="entry name" value="Cyclin-like"/>
    <property type="match status" value="2"/>
</dbReference>
<sequence>MIEDDFYRTSSQYRLWSFTTASLQAQRATTNAVASDRVRAAIRRAQEARRSATSSATGTPVPEVDGNASTPNPAKGDEKAIECLTPEEEQQTVSYYCEQIIQLGEAYKPPLPTIVRATAIQYLRRFYLTNSPMTYHPKQIMPCALFLATKTDNYYMSLRHFADGVPGDTTAEDIIAPEFLVMQSLRFTFDVRHPFRGLEGGIMELQALAAGQGPPAPHLAHTHTPESLQRGLLALPPPPPNATSTSTSASSVTDRIARAHHHTREILKSAAQITDVYFLFTPAQIWLAALRLADPPLAEYYLDTKLGGGGGGGHRPAQPSGGATPENDVLAVLRPKLLRTLTDCAAMLQAYKPLASDPDQMKTLRRIIGKKLYHCQNPEKVNLGGGAQKRIPAAALAAAATTTTGGVDSGASESEMERLAKKRKLENAAEHSGSKDIFGGELVMQRTKER</sequence>
<feature type="region of interest" description="Disordered" evidence="8">
    <location>
        <begin position="402"/>
        <end position="450"/>
    </location>
</feature>
<name>A0A2V5GX12_ASPV1</name>
<dbReference type="InterPro" id="IPR013763">
    <property type="entry name" value="Cyclin-like_dom"/>
</dbReference>
<feature type="region of interest" description="Disordered" evidence="8">
    <location>
        <begin position="44"/>
        <end position="77"/>
    </location>
</feature>
<evidence type="ECO:0000259" key="9">
    <source>
        <dbReference type="SMART" id="SM00385"/>
    </source>
</evidence>
<protein>
    <recommendedName>
        <fullName evidence="3">RNA polymerase II holoenzyme cyclin-like subunit</fullName>
    </recommendedName>
</protein>
<feature type="domain" description="Cyclin-like" evidence="9">
    <location>
        <begin position="98"/>
        <end position="183"/>
    </location>
</feature>
<comment type="function">
    <text evidence="6">Component of the SRB8-11 complex. The SRB8-11 complex is a regulatory module of the Mediator complex which is itself involved in regulation of basal and activated RNA polymerase II-dependent transcription. The SRB8-11 complex may be involved in the transcriptional repression of a subset of genes regulated by Mediator. It may inhibit the association of the Mediator complex with RNA polymerase II to form the holoenzyme complex. The SRB8-11 complex phosphorylates the C-terminal domain (CTD) of the largest subunit of RNA polymerase II.</text>
</comment>
<keyword evidence="11" id="KW-1185">Reference proteome</keyword>
<dbReference type="Gene3D" id="1.10.472.10">
    <property type="entry name" value="Cyclin-like"/>
    <property type="match status" value="1"/>
</dbReference>
<comment type="subunit">
    <text evidence="2">Component of the SRB8-11 complex, a regulatory module of the Mediator complex.</text>
</comment>
<dbReference type="InterPro" id="IPR036915">
    <property type="entry name" value="Cyclin-like_sf"/>
</dbReference>
<comment type="similarity">
    <text evidence="1">Belongs to the cyclin family. Cyclin C subfamily.</text>
</comment>
<evidence type="ECO:0000256" key="6">
    <source>
        <dbReference type="ARBA" id="ARBA00025278"/>
    </source>
</evidence>
<evidence type="ECO:0000256" key="1">
    <source>
        <dbReference type="ARBA" id="ARBA00008638"/>
    </source>
</evidence>
<evidence type="ECO:0000313" key="10">
    <source>
        <dbReference type="EMBL" id="PYI15915.1"/>
    </source>
</evidence>
<dbReference type="Proteomes" id="UP000249829">
    <property type="component" value="Unassembled WGS sequence"/>
</dbReference>
<evidence type="ECO:0000256" key="5">
    <source>
        <dbReference type="ARBA" id="ARBA00023127"/>
    </source>
</evidence>
<keyword evidence="4" id="KW-0678">Repressor</keyword>
<accession>A0A2V5GX12</accession>
<dbReference type="Pfam" id="PF16899">
    <property type="entry name" value="Cyclin_C_2"/>
    <property type="match status" value="1"/>
</dbReference>
<dbReference type="GO" id="GO:0016538">
    <property type="term" value="F:cyclin-dependent protein serine/threonine kinase regulator activity"/>
    <property type="evidence" value="ECO:0007669"/>
    <property type="project" value="InterPro"/>
</dbReference>
<evidence type="ECO:0000256" key="4">
    <source>
        <dbReference type="ARBA" id="ARBA00022491"/>
    </source>
</evidence>
<evidence type="ECO:0000256" key="7">
    <source>
        <dbReference type="RuleBase" id="RU000383"/>
    </source>
</evidence>